<evidence type="ECO:0000313" key="2">
    <source>
        <dbReference type="Proteomes" id="UP001202328"/>
    </source>
</evidence>
<dbReference type="EMBL" id="JAJJMB010009125">
    <property type="protein sequence ID" value="KAI3916161.1"/>
    <property type="molecule type" value="Genomic_DNA"/>
</dbReference>
<reference evidence="1" key="1">
    <citation type="submission" date="2022-04" db="EMBL/GenBank/DDBJ databases">
        <title>A functionally conserved STORR gene fusion in Papaver species that diverged 16.8 million years ago.</title>
        <authorList>
            <person name="Catania T."/>
        </authorList>
    </citation>
    <scope>NUCLEOTIDE SEQUENCE</scope>
    <source>
        <strain evidence="1">S-188037</strain>
    </source>
</reference>
<accession>A0AAD4SPJ0</accession>
<sequence>MVSSSGVSKWVMWPPTIRYPHESMMEKFGDDLNDSSSLLFKTLLEALIIKCYLSCCLCGSEKAFCYFRPNH</sequence>
<protein>
    <submittedName>
        <fullName evidence="1">Uncharacterized protein</fullName>
    </submittedName>
</protein>
<proteinExistence type="predicted"/>
<keyword evidence="2" id="KW-1185">Reference proteome</keyword>
<evidence type="ECO:0000313" key="1">
    <source>
        <dbReference type="EMBL" id="KAI3916161.1"/>
    </source>
</evidence>
<gene>
    <name evidence="1" type="ORF">MKW98_004602</name>
</gene>
<dbReference type="AlphaFoldDB" id="A0AAD4SPJ0"/>
<dbReference type="Proteomes" id="UP001202328">
    <property type="component" value="Unassembled WGS sequence"/>
</dbReference>
<comment type="caution">
    <text evidence="1">The sequence shown here is derived from an EMBL/GenBank/DDBJ whole genome shotgun (WGS) entry which is preliminary data.</text>
</comment>
<organism evidence="1 2">
    <name type="scientific">Papaver atlanticum</name>
    <dbReference type="NCBI Taxonomy" id="357466"/>
    <lineage>
        <taxon>Eukaryota</taxon>
        <taxon>Viridiplantae</taxon>
        <taxon>Streptophyta</taxon>
        <taxon>Embryophyta</taxon>
        <taxon>Tracheophyta</taxon>
        <taxon>Spermatophyta</taxon>
        <taxon>Magnoliopsida</taxon>
        <taxon>Ranunculales</taxon>
        <taxon>Papaveraceae</taxon>
        <taxon>Papaveroideae</taxon>
        <taxon>Papaver</taxon>
    </lineage>
</organism>
<name>A0AAD4SPJ0_9MAGN</name>